<protein>
    <recommendedName>
        <fullName evidence="5">Pentatricopeptide repeat-containing protein</fullName>
    </recommendedName>
</protein>
<dbReference type="FunFam" id="1.25.40.10:FF:000393">
    <property type="entry name" value="Pentatricopeptide repeat-containing protein At1g20230"/>
    <property type="match status" value="1"/>
</dbReference>
<reference evidence="3 4" key="1">
    <citation type="submission" date="2020-10" db="EMBL/GenBank/DDBJ databases">
        <title>The Coptis chinensis genome and diversification of protoberbering-type alkaloids.</title>
        <authorList>
            <person name="Wang B."/>
            <person name="Shu S."/>
            <person name="Song C."/>
            <person name="Liu Y."/>
        </authorList>
    </citation>
    <scope>NUCLEOTIDE SEQUENCE [LARGE SCALE GENOMIC DNA]</scope>
    <source>
        <strain evidence="3">HL-2020</strain>
        <tissue evidence="3">Leaf</tissue>
    </source>
</reference>
<dbReference type="InterPro" id="IPR046960">
    <property type="entry name" value="PPR_At4g14850-like_plant"/>
</dbReference>
<feature type="repeat" description="PPR" evidence="2">
    <location>
        <begin position="378"/>
        <end position="412"/>
    </location>
</feature>
<keyword evidence="1" id="KW-0677">Repeat</keyword>
<feature type="repeat" description="PPR" evidence="2">
    <location>
        <begin position="514"/>
        <end position="548"/>
    </location>
</feature>
<dbReference type="PROSITE" id="PS51375">
    <property type="entry name" value="PPR"/>
    <property type="match status" value="7"/>
</dbReference>
<evidence type="ECO:0000256" key="2">
    <source>
        <dbReference type="PROSITE-ProRule" id="PRU00708"/>
    </source>
</evidence>
<evidence type="ECO:0000313" key="4">
    <source>
        <dbReference type="Proteomes" id="UP000631114"/>
    </source>
</evidence>
<evidence type="ECO:0000313" key="3">
    <source>
        <dbReference type="EMBL" id="KAF9598543.1"/>
    </source>
</evidence>
<dbReference type="GO" id="GO:0009451">
    <property type="term" value="P:RNA modification"/>
    <property type="evidence" value="ECO:0007669"/>
    <property type="project" value="InterPro"/>
</dbReference>
<feature type="repeat" description="PPR" evidence="2">
    <location>
        <begin position="479"/>
        <end position="513"/>
    </location>
</feature>
<dbReference type="NCBIfam" id="TIGR00756">
    <property type="entry name" value="PPR"/>
    <property type="match status" value="7"/>
</dbReference>
<dbReference type="FunFam" id="1.25.40.10:FF:000031">
    <property type="entry name" value="Pentatricopeptide repeat-containing protein mitochondrial"/>
    <property type="match status" value="1"/>
</dbReference>
<dbReference type="PANTHER" id="PTHR47926:SF347">
    <property type="entry name" value="PENTATRICOPEPTIDE REPEAT-CONTAINING PROTEIN"/>
    <property type="match status" value="1"/>
</dbReference>
<organism evidence="3 4">
    <name type="scientific">Coptis chinensis</name>
    <dbReference type="NCBI Taxonomy" id="261450"/>
    <lineage>
        <taxon>Eukaryota</taxon>
        <taxon>Viridiplantae</taxon>
        <taxon>Streptophyta</taxon>
        <taxon>Embryophyta</taxon>
        <taxon>Tracheophyta</taxon>
        <taxon>Spermatophyta</taxon>
        <taxon>Magnoliopsida</taxon>
        <taxon>Ranunculales</taxon>
        <taxon>Ranunculaceae</taxon>
        <taxon>Coptidoideae</taxon>
        <taxon>Coptis</taxon>
    </lineage>
</organism>
<feature type="repeat" description="PPR" evidence="2">
    <location>
        <begin position="108"/>
        <end position="142"/>
    </location>
</feature>
<feature type="repeat" description="PPR" evidence="2">
    <location>
        <begin position="209"/>
        <end position="243"/>
    </location>
</feature>
<evidence type="ECO:0008006" key="5">
    <source>
        <dbReference type="Google" id="ProtNLM"/>
    </source>
</evidence>
<dbReference type="Pfam" id="PF20431">
    <property type="entry name" value="E_motif"/>
    <property type="match status" value="1"/>
</dbReference>
<dbReference type="Gene3D" id="1.25.40.10">
    <property type="entry name" value="Tetratricopeptide repeat domain"/>
    <property type="match status" value="5"/>
</dbReference>
<feature type="repeat" description="PPR" evidence="2">
    <location>
        <begin position="616"/>
        <end position="650"/>
    </location>
</feature>
<dbReference type="FunFam" id="1.25.40.10:FF:000366">
    <property type="entry name" value="Pentatricopeptide (PPR) repeat-containing protein"/>
    <property type="match status" value="1"/>
</dbReference>
<comment type="caution">
    <text evidence="3">The sequence shown here is derived from an EMBL/GenBank/DDBJ whole genome shotgun (WGS) entry which is preliminary data.</text>
</comment>
<accession>A0A835HKI2</accession>
<dbReference type="InterPro" id="IPR046848">
    <property type="entry name" value="E_motif"/>
</dbReference>
<dbReference type="Proteomes" id="UP000631114">
    <property type="component" value="Unassembled WGS sequence"/>
</dbReference>
<feature type="repeat" description="PPR" evidence="2">
    <location>
        <begin position="343"/>
        <end position="377"/>
    </location>
</feature>
<dbReference type="AlphaFoldDB" id="A0A835HKI2"/>
<dbReference type="Pfam" id="PF01535">
    <property type="entry name" value="PPR"/>
    <property type="match status" value="3"/>
</dbReference>
<sequence length="848" mass="95042">MSVRNLFSWTAVIGAYSNSNSEDYVKGFRFYRKMVLSGIKADNFLYPLVFKACGGMKGLRRGRRVHGDVICSGFEWDLVLMNSVIDMYAKCESLEDAERVFNEVCVRDIFTWTTMLTGYVQMGYGRDALEFFKVMMCSDVRPQSATFVGIIPVFSDIGCFEMAKQIHGLAIVNGCNCDKFFGTVLIDMYANCGGLGYGRLIFERVKGKDVVCWNTMIKGYVQGELFNEAVELFRRMVLGGIKPNKTTFDCIMPLYLQGGKGVLELIHLLERMNLKLSAVSNTLLNQIYEHIDDVKQVKELHRYLCRDGCISDNSVAASLIQLYSKFAVIEAAEEIFSSITVKELDCWNALIACYAYNKYTSKALDLFNSMRKAGIQPNLLSWNIVIAGFVNGGDYDSALQLFTDMIWTNQNPDLRSFDIILPLIRSNTCSMIGKELHCMYLRNEFEMCKFVSTAFINMYGNCGDVAYAVNLFESMESKDLVSWNAIISGLAKNRCLDEASKTFHEMRRAGVTGNIITWTTMISGYAQNGLVDECLKHFRELQLEGLKPNSITIVSILPACAQSATLSHGRSIHGYIIRSALDDEDLIVSNALMDMFAKCGCLQYAERVFRRLSQRDVVSWNTMIHGFAIYGNAEAALALFDQMVAEGAVPNSITFIGVLNACSHAGLVNEGWKQFNSMGSKYGITPSGKHYACIVDILGRRGHFEDVRDFIVQMPLQPTASLWGALLSACKTHGNAEMAEYAANNLIELQPENPGNYVVLSNIYAKAGRWNDVDRVRKMMFDRRLKKSPGGSWVEIGNKVHGFAVENNLAKQDMEEIYKTVLDLVAVMIEEGYVPDVNTVCFEDMAET</sequence>
<dbReference type="OrthoDB" id="185373at2759"/>
<dbReference type="Pfam" id="PF13041">
    <property type="entry name" value="PPR_2"/>
    <property type="match status" value="4"/>
</dbReference>
<keyword evidence="4" id="KW-1185">Reference proteome</keyword>
<dbReference type="GO" id="GO:0003723">
    <property type="term" value="F:RNA binding"/>
    <property type="evidence" value="ECO:0007669"/>
    <property type="project" value="InterPro"/>
</dbReference>
<name>A0A835HKI2_9MAGN</name>
<evidence type="ECO:0000256" key="1">
    <source>
        <dbReference type="ARBA" id="ARBA00022737"/>
    </source>
</evidence>
<dbReference type="PANTHER" id="PTHR47926">
    <property type="entry name" value="PENTATRICOPEPTIDE REPEAT-CONTAINING PROTEIN"/>
    <property type="match status" value="1"/>
</dbReference>
<dbReference type="InterPro" id="IPR011990">
    <property type="entry name" value="TPR-like_helical_dom_sf"/>
</dbReference>
<dbReference type="EMBL" id="JADFTS010000007">
    <property type="protein sequence ID" value="KAF9598543.1"/>
    <property type="molecule type" value="Genomic_DNA"/>
</dbReference>
<gene>
    <name evidence="3" type="ORF">IFM89_028075</name>
</gene>
<dbReference type="InterPro" id="IPR002885">
    <property type="entry name" value="PPR_rpt"/>
</dbReference>
<dbReference type="FunFam" id="1.25.40.10:FF:000344">
    <property type="entry name" value="Pentatricopeptide repeat-containing protein"/>
    <property type="match status" value="1"/>
</dbReference>
<dbReference type="SUPFAM" id="SSF48452">
    <property type="entry name" value="TPR-like"/>
    <property type="match status" value="1"/>
</dbReference>
<proteinExistence type="predicted"/>